<dbReference type="Gene3D" id="1.10.4080.10">
    <property type="entry name" value="ADP-ribosylation/Crystallin J1"/>
    <property type="match status" value="1"/>
</dbReference>
<dbReference type="Pfam" id="PF03747">
    <property type="entry name" value="ADP_ribosyl_GH"/>
    <property type="match status" value="1"/>
</dbReference>
<dbReference type="InterPro" id="IPR050792">
    <property type="entry name" value="ADP-ribosylglycohydrolase"/>
</dbReference>
<dbReference type="RefSeq" id="WP_189425126.1">
    <property type="nucleotide sequence ID" value="NZ_BMSM01000048.1"/>
</dbReference>
<dbReference type="Proteomes" id="UP001231675">
    <property type="component" value="Unassembled WGS sequence"/>
</dbReference>
<proteinExistence type="inferred from homology"/>
<dbReference type="SUPFAM" id="SSF101478">
    <property type="entry name" value="ADP-ribosylglycohydrolase"/>
    <property type="match status" value="1"/>
</dbReference>
<sequence length="571" mass="61553">MSPTDATEVLQRRTNSALWAAWADSLGFVTELTDEAGMHRRLAGRALLEPLDWKRRVGGKFGAAVNLPAGTYSDDTQLRLAVGRAIRPSGFDAEAFAKVELPIWTSYALGGGRASKAAASHITGPSIPWFGNCFKGWTDAGGNGAAMRVQPHVWAAQDPGRVGPHLLDVVSDSVITHGHPRALIGALFHAIAVGYALDRGNVPSVDEWINLVDELHQFPEAMRGHMELSMWRAAWERDSRASLDEAWKSTVIEVAEMIPAAAEFVAAAGPAVQCEDHVRLGQSYEVLIENLGLRAPATRGSGTATVIAAHAIAAAGVSDPLLILRMVIASLGTDTDTIATMAAALLGCVTGSEPPGSIADREYIVAESHRFARISAGEYGEADHFAYPDLLHWEAPKTQASAVGLVDGKPAVAGLGVCEDFSAAGSARSFSWSWAKLEFGQTILVKHRSELEELPQVQYPVAQPKLRGQVHNRLEESAQEPSSVQQEIVFPMTPSALQENSSQRSDRRRPVENQSLNVDAMLDWIRSQGHTDQAIGYAVRRIAEIGTTEQMIAFTATLRAEIRNTKISGSR</sequence>
<comment type="similarity">
    <text evidence="1">Belongs to the ADP-ribosylglycohydrolase family.</text>
</comment>
<dbReference type="PANTHER" id="PTHR16222:SF24">
    <property type="entry name" value="ADP-RIBOSYLHYDROLASE ARH3"/>
    <property type="match status" value="1"/>
</dbReference>
<reference evidence="3 4" key="1">
    <citation type="submission" date="2023-07" db="EMBL/GenBank/DDBJ databases">
        <title>Sequencing the genomes of 1000 actinobacteria strains.</title>
        <authorList>
            <person name="Klenk H.-P."/>
        </authorList>
    </citation>
    <scope>NUCLEOTIDE SEQUENCE [LARGE SCALE GENOMIC DNA]</scope>
    <source>
        <strain evidence="3 4">DSM 40229</strain>
    </source>
</reference>
<accession>A0ABT9LI49</accession>
<evidence type="ECO:0000313" key="3">
    <source>
        <dbReference type="EMBL" id="MDP9683381.1"/>
    </source>
</evidence>
<comment type="caution">
    <text evidence="3">The sequence shown here is derived from an EMBL/GenBank/DDBJ whole genome shotgun (WGS) entry which is preliminary data.</text>
</comment>
<keyword evidence="2" id="KW-0378">Hydrolase</keyword>
<dbReference type="PANTHER" id="PTHR16222">
    <property type="entry name" value="ADP-RIBOSYLGLYCOHYDROLASE"/>
    <property type="match status" value="1"/>
</dbReference>
<dbReference type="InterPro" id="IPR005502">
    <property type="entry name" value="Ribosyl_crysJ1"/>
</dbReference>
<protein>
    <submittedName>
        <fullName evidence="3">ADP-ribosylglycohydrolase</fullName>
    </submittedName>
</protein>
<evidence type="ECO:0000256" key="2">
    <source>
        <dbReference type="ARBA" id="ARBA00022801"/>
    </source>
</evidence>
<evidence type="ECO:0000313" key="4">
    <source>
        <dbReference type="Proteomes" id="UP001231675"/>
    </source>
</evidence>
<dbReference type="EMBL" id="JAURUD010000001">
    <property type="protein sequence ID" value="MDP9683381.1"/>
    <property type="molecule type" value="Genomic_DNA"/>
</dbReference>
<name>A0ABT9LI49_STRGD</name>
<keyword evidence="4" id="KW-1185">Reference proteome</keyword>
<dbReference type="GeneID" id="91552847"/>
<organism evidence="3 4">
    <name type="scientific">Streptomyces griseoviridis</name>
    <dbReference type="NCBI Taxonomy" id="45398"/>
    <lineage>
        <taxon>Bacteria</taxon>
        <taxon>Bacillati</taxon>
        <taxon>Actinomycetota</taxon>
        <taxon>Actinomycetes</taxon>
        <taxon>Kitasatosporales</taxon>
        <taxon>Streptomycetaceae</taxon>
        <taxon>Streptomyces</taxon>
    </lineage>
</organism>
<evidence type="ECO:0000256" key="1">
    <source>
        <dbReference type="ARBA" id="ARBA00010702"/>
    </source>
</evidence>
<dbReference type="InterPro" id="IPR036705">
    <property type="entry name" value="Ribosyl_crysJ1_sf"/>
</dbReference>
<gene>
    <name evidence="3" type="ORF">J2S47_003883</name>
</gene>